<keyword evidence="4" id="KW-1185">Reference proteome</keyword>
<dbReference type="Pfam" id="PF20990">
    <property type="entry name" value="DUF2207_C"/>
    <property type="match status" value="1"/>
</dbReference>
<name>A0ABQ4CM10_9ACTN</name>
<feature type="transmembrane region" description="Helical" evidence="1">
    <location>
        <begin position="322"/>
        <end position="343"/>
    </location>
</feature>
<evidence type="ECO:0000256" key="1">
    <source>
        <dbReference type="SAM" id="Phobius"/>
    </source>
</evidence>
<reference evidence="3 4" key="1">
    <citation type="submission" date="2021-01" db="EMBL/GenBank/DDBJ databases">
        <title>Whole genome shotgun sequence of Asanoa siamensis NBRC 107932.</title>
        <authorList>
            <person name="Komaki H."/>
            <person name="Tamura T."/>
        </authorList>
    </citation>
    <scope>NUCLEOTIDE SEQUENCE [LARGE SCALE GENOMIC DNA]</scope>
    <source>
        <strain evidence="3 4">NBRC 107932</strain>
    </source>
</reference>
<dbReference type="InterPro" id="IPR048389">
    <property type="entry name" value="YciQ-like_C"/>
</dbReference>
<protein>
    <recommendedName>
        <fullName evidence="2">Predicted membrane protein YciQ-like C-terminal domain-containing protein</fullName>
    </recommendedName>
</protein>
<feature type="domain" description="Predicted membrane protein YciQ-like C-terminal" evidence="2">
    <location>
        <begin position="46"/>
        <end position="282"/>
    </location>
</feature>
<dbReference type="RefSeq" id="WP_203711787.1">
    <property type="nucleotide sequence ID" value="NZ_BONE01000011.1"/>
</dbReference>
<sequence length="629" mass="67663">MSLTIAIAVAVAATAAWAGLYGLILLITRSSLPTPAPATMDLGPEPPAVVNLLANRWTRPDEDAAEATLLDLAGRRFYEIRQPGDDPVHSTIHLPGTPPSDAALLPFEQRMLGRIRAAAVGGVVPLTALTFRDAGQARGWRRRFDAEVVAHARRLGLSRRRISPAQVALLTTTALVPSLAIAFAVGQQIERHAAPEDKGGGYAAMVMLTIVLMSTFGLLSGRYRGDRSTPAGRAVAARWLGVRDWLDGHDAFADLPPAAVMVWDRYLGYGAAVHVAHAATAALDLGMGSRYLVWSSYGGHWRRVKVRYPRVLDRYGQTTKTLVKGGVIRLVIGAVLAGVARTLPNVVPTELGPLDSSYSGDDISTFTSPTRLIAAALATLFIVWGLYRIVRATVDHHTPVEITGEVLWIEVWRSASQGEDSPSIPWLHHYAVDDGTADRTVAWGLPSEWSGRSSPGDVVRFSVRRWSRRVVALTVVREGGGRSLHRGFDTTDNTDNLVLEALGERKRGAAPVAIRDQAATAVLSAEDLARAIGAPIKVREIGPLNGLYETMDGKPVAMIQMQRGTMAKMWWAAAKRGTPVPGIGDEAFMSETGGAIRKGDAVVILVLHRGGRVAAPHLPWLLGQVATRL</sequence>
<feature type="transmembrane region" description="Helical" evidence="1">
    <location>
        <begin position="201"/>
        <end position="219"/>
    </location>
</feature>
<gene>
    <name evidence="3" type="ORF">Asi02nite_18430</name>
</gene>
<keyword evidence="1" id="KW-1133">Transmembrane helix</keyword>
<feature type="transmembrane region" description="Helical" evidence="1">
    <location>
        <begin position="167"/>
        <end position="189"/>
    </location>
</feature>
<evidence type="ECO:0000313" key="4">
    <source>
        <dbReference type="Proteomes" id="UP000604117"/>
    </source>
</evidence>
<comment type="caution">
    <text evidence="3">The sequence shown here is derived from an EMBL/GenBank/DDBJ whole genome shotgun (WGS) entry which is preliminary data.</text>
</comment>
<dbReference type="Proteomes" id="UP000604117">
    <property type="component" value="Unassembled WGS sequence"/>
</dbReference>
<feature type="transmembrane region" description="Helical" evidence="1">
    <location>
        <begin position="6"/>
        <end position="27"/>
    </location>
</feature>
<accession>A0ABQ4CM10</accession>
<keyword evidence="1" id="KW-0472">Membrane</keyword>
<proteinExistence type="predicted"/>
<evidence type="ECO:0000259" key="2">
    <source>
        <dbReference type="Pfam" id="PF20990"/>
    </source>
</evidence>
<dbReference type="EMBL" id="BONE01000011">
    <property type="protein sequence ID" value="GIF72325.1"/>
    <property type="molecule type" value="Genomic_DNA"/>
</dbReference>
<feature type="transmembrane region" description="Helical" evidence="1">
    <location>
        <begin position="363"/>
        <end position="387"/>
    </location>
</feature>
<organism evidence="3 4">
    <name type="scientific">Asanoa siamensis</name>
    <dbReference type="NCBI Taxonomy" id="926357"/>
    <lineage>
        <taxon>Bacteria</taxon>
        <taxon>Bacillati</taxon>
        <taxon>Actinomycetota</taxon>
        <taxon>Actinomycetes</taxon>
        <taxon>Micromonosporales</taxon>
        <taxon>Micromonosporaceae</taxon>
        <taxon>Asanoa</taxon>
    </lineage>
</organism>
<evidence type="ECO:0000313" key="3">
    <source>
        <dbReference type="EMBL" id="GIF72325.1"/>
    </source>
</evidence>
<keyword evidence="1" id="KW-0812">Transmembrane</keyword>